<dbReference type="Proteomes" id="UP001148838">
    <property type="component" value="Unassembled WGS sequence"/>
</dbReference>
<reference evidence="3 4" key="1">
    <citation type="journal article" date="2022" name="Allergy">
        <title>Genome assembly and annotation of Periplaneta americana reveal a comprehensive cockroach allergen profile.</title>
        <authorList>
            <person name="Wang L."/>
            <person name="Xiong Q."/>
            <person name="Saelim N."/>
            <person name="Wang L."/>
            <person name="Nong W."/>
            <person name="Wan A.T."/>
            <person name="Shi M."/>
            <person name="Liu X."/>
            <person name="Cao Q."/>
            <person name="Hui J.H.L."/>
            <person name="Sookrung N."/>
            <person name="Leung T.F."/>
            <person name="Tungtrongchitr A."/>
            <person name="Tsui S.K.W."/>
        </authorList>
    </citation>
    <scope>NUCLEOTIDE SEQUENCE [LARGE SCALE GENOMIC DNA]</scope>
    <source>
        <strain evidence="3">PWHHKU_190912</strain>
    </source>
</reference>
<dbReference type="CDD" id="cd01650">
    <property type="entry name" value="RT_nLTR_like"/>
    <property type="match status" value="1"/>
</dbReference>
<evidence type="ECO:0000313" key="3">
    <source>
        <dbReference type="EMBL" id="KAJ4445719.1"/>
    </source>
</evidence>
<dbReference type="SUPFAM" id="SSF56672">
    <property type="entry name" value="DNA/RNA polymerases"/>
    <property type="match status" value="1"/>
</dbReference>
<dbReference type="PROSITE" id="PS50878">
    <property type="entry name" value="RT_POL"/>
    <property type="match status" value="1"/>
</dbReference>
<name>A0ABQ8TGL7_PERAM</name>
<dbReference type="PANTHER" id="PTHR47027:SF20">
    <property type="entry name" value="REVERSE TRANSCRIPTASE-LIKE PROTEIN WITH RNA-DIRECTED DNA POLYMERASE DOMAIN"/>
    <property type="match status" value="1"/>
</dbReference>
<dbReference type="Pfam" id="PF00078">
    <property type="entry name" value="RVT_1"/>
    <property type="match status" value="1"/>
</dbReference>
<keyword evidence="4" id="KW-1185">Reference proteome</keyword>
<proteinExistence type="predicted"/>
<feature type="compositionally biased region" description="Pro residues" evidence="1">
    <location>
        <begin position="141"/>
        <end position="153"/>
    </location>
</feature>
<accession>A0ABQ8TGL7</accession>
<dbReference type="PANTHER" id="PTHR47027">
    <property type="entry name" value="REVERSE TRANSCRIPTASE DOMAIN-CONTAINING PROTEIN"/>
    <property type="match status" value="1"/>
</dbReference>
<protein>
    <recommendedName>
        <fullName evidence="2">Reverse transcriptase domain-containing protein</fullName>
    </recommendedName>
</protein>
<feature type="region of interest" description="Disordered" evidence="1">
    <location>
        <begin position="136"/>
        <end position="155"/>
    </location>
</feature>
<dbReference type="InterPro" id="IPR043502">
    <property type="entry name" value="DNA/RNA_pol_sf"/>
</dbReference>
<evidence type="ECO:0000259" key="2">
    <source>
        <dbReference type="PROSITE" id="PS50878"/>
    </source>
</evidence>
<dbReference type="InterPro" id="IPR000477">
    <property type="entry name" value="RT_dom"/>
</dbReference>
<organism evidence="3 4">
    <name type="scientific">Periplaneta americana</name>
    <name type="common">American cockroach</name>
    <name type="synonym">Blatta americana</name>
    <dbReference type="NCBI Taxonomy" id="6978"/>
    <lineage>
        <taxon>Eukaryota</taxon>
        <taxon>Metazoa</taxon>
        <taxon>Ecdysozoa</taxon>
        <taxon>Arthropoda</taxon>
        <taxon>Hexapoda</taxon>
        <taxon>Insecta</taxon>
        <taxon>Pterygota</taxon>
        <taxon>Neoptera</taxon>
        <taxon>Polyneoptera</taxon>
        <taxon>Dictyoptera</taxon>
        <taxon>Blattodea</taxon>
        <taxon>Blattoidea</taxon>
        <taxon>Blattidae</taxon>
        <taxon>Blattinae</taxon>
        <taxon>Periplaneta</taxon>
    </lineage>
</organism>
<comment type="caution">
    <text evidence="3">The sequence shown here is derived from an EMBL/GenBank/DDBJ whole genome shotgun (WGS) entry which is preliminary data.</text>
</comment>
<feature type="domain" description="Reverse transcriptase" evidence="2">
    <location>
        <begin position="1"/>
        <end position="240"/>
    </location>
</feature>
<dbReference type="EMBL" id="JAJSOF020000009">
    <property type="protein sequence ID" value="KAJ4445719.1"/>
    <property type="molecule type" value="Genomic_DNA"/>
</dbReference>
<gene>
    <name evidence="3" type="ORF">ANN_12404</name>
</gene>
<sequence>MKELLEEEQFGFRKGKGTRDAIGLLRTIGERYLEKNKEVYVIFMDVEKAFDRVDWNKLMGILKKNGVDWKKRRLFSNLYMKQRVKVQIGEEMSEGSEIGRGVRQGCPLSPTLFNIYLEDLVKIVIVGGRRIKKLRKKPQPGNLPRPGIEPGPPGFAARRADRYSTGVDFTDDMALLAEEEMILKNMLLELNDSCEQYEMKINANKTKSMVIGRKIQKINLRILNEAVEQVDSFKYLGCTISSNMNCCQKVKRRIAMAKEDFNRKRSIFYGPVEKELRKKLVKCFVWSVTMYRAETWTLRRSEEKRIEAFEMGIWRRMERLKWTDRIRNEAVLERVGEERMMLKLIRKRKRNQLGHWSGTTELDNRVVPEASALVQNMQQQVTYLTQSRHATQPVQRGVSQYSHYATEKDAQLCPQGGSEMEVASHSPDTPMRTKWIRHSEKPHDVRSRDLGAILLCHDGQSIHGIAGSRSPSLLHQNEMVLHSVVISTAFRQNEGCFQDMTSEKQLTRELVVNPPFITPAIRLFKLNHLRMRQQFGIPVPALNREPISLVLSEFQSMLEQGTGSSVSV</sequence>
<evidence type="ECO:0000256" key="1">
    <source>
        <dbReference type="SAM" id="MobiDB-lite"/>
    </source>
</evidence>
<evidence type="ECO:0000313" key="4">
    <source>
        <dbReference type="Proteomes" id="UP001148838"/>
    </source>
</evidence>